<dbReference type="InterPro" id="IPR010496">
    <property type="entry name" value="AL/BT2_dom"/>
</dbReference>
<gene>
    <name evidence="2" type="ORF">METZ01_LOCUS229540</name>
</gene>
<organism evidence="2">
    <name type="scientific">marine metagenome</name>
    <dbReference type="NCBI Taxonomy" id="408172"/>
    <lineage>
        <taxon>unclassified sequences</taxon>
        <taxon>metagenomes</taxon>
        <taxon>ecological metagenomes</taxon>
    </lineage>
</organism>
<dbReference type="GO" id="GO:0016787">
    <property type="term" value="F:hydrolase activity"/>
    <property type="evidence" value="ECO:0007669"/>
    <property type="project" value="InterPro"/>
</dbReference>
<dbReference type="EMBL" id="UINC01056534">
    <property type="protein sequence ID" value="SVB76686.1"/>
    <property type="molecule type" value="Genomic_DNA"/>
</dbReference>
<sequence>MKKIMTAILFLFMNCSNQQNNWTTLFDGKDVSHWRGFKQNDFPFDGWSVENSTLKTIVGGNKVDIITKKTYKDFELVLEWKVSPIGNSGVFYFATEEGDYIWQTAPEMQVLDNTAHHDGKRNVTSAGALYDLIAPIQDVSKKVGEFNEARIVVKNNLVEHWLNGTKILNYEHGSDEVKGLIANSKFASMPLFANENTGHIGLQHHGEEVWYRNIKIRKL</sequence>
<dbReference type="Gene3D" id="2.60.120.560">
    <property type="entry name" value="Exo-inulinase, domain 1"/>
    <property type="match status" value="1"/>
</dbReference>
<protein>
    <recommendedName>
        <fullName evidence="1">3-keto-alpha-glucoside-1,2-lyase/3-keto-2-hydroxy-glucal hydratase domain-containing protein</fullName>
    </recommendedName>
</protein>
<dbReference type="Pfam" id="PF06439">
    <property type="entry name" value="3keto-disac_hyd"/>
    <property type="match status" value="1"/>
</dbReference>
<evidence type="ECO:0000259" key="1">
    <source>
        <dbReference type="Pfam" id="PF06439"/>
    </source>
</evidence>
<feature type="domain" description="3-keto-alpha-glucoside-1,2-lyase/3-keto-2-hydroxy-glucal hydratase" evidence="1">
    <location>
        <begin position="22"/>
        <end position="217"/>
    </location>
</feature>
<name>A0A382GNI4_9ZZZZ</name>
<proteinExistence type="predicted"/>
<evidence type="ECO:0000313" key="2">
    <source>
        <dbReference type="EMBL" id="SVB76686.1"/>
    </source>
</evidence>
<accession>A0A382GNI4</accession>
<reference evidence="2" key="1">
    <citation type="submission" date="2018-05" db="EMBL/GenBank/DDBJ databases">
        <authorList>
            <person name="Lanie J.A."/>
            <person name="Ng W.-L."/>
            <person name="Kazmierczak K.M."/>
            <person name="Andrzejewski T.M."/>
            <person name="Davidsen T.M."/>
            <person name="Wayne K.J."/>
            <person name="Tettelin H."/>
            <person name="Glass J.I."/>
            <person name="Rusch D."/>
            <person name="Podicherti R."/>
            <person name="Tsui H.-C.T."/>
            <person name="Winkler M.E."/>
        </authorList>
    </citation>
    <scope>NUCLEOTIDE SEQUENCE</scope>
</reference>
<dbReference type="AlphaFoldDB" id="A0A382GNI4"/>